<dbReference type="InterPro" id="IPR046450">
    <property type="entry name" value="PA_dom_sf"/>
</dbReference>
<dbReference type="AlphaFoldDB" id="A0A0R0BRL2"/>
<sequence>MNKTLLASATALLLASASAQAAVNIQLVNQDPAGQGLNDPRVINPVGGNPGTTVGQQRQIVYKFAADLLGSVLTSTVPVKVGASFQGLACTATGGTLGSAGASWVAAAPPTANAPGMIFHGALANAVSGSNINPGAVTDITSRFNANLGGQNADGTPCMTGSGWYYGLDGNTPAGQINFLDVVIHEIAHGLGFSGFVGYTSGVLGERTGITAYRGYSDAYTTNAFDNLQARRFDDAAMTPAMRALSIRTRGAPAWAGAQTSAQTALWLDPATVLEVSGGSTPLVTQFFGVASFGPTASTANFNAPLVVVNDGAGDTADACEPLQAGSLTGRIAYINRGGCSFEPKAVNAQNAGAVGVIIGNVATSADPGTAPGMAEDPSVTATIPTISVNLAAATQILAGGELQARLGTVAGQLAGADAQGRALLYAPATVASGSSFSHFETALKPDALMEPANTPSTNGAYIVDLTLALFNDIGWGVDTSTTRINGCDTGIARFTNPGLLIGANLVANENVCRVAANGNRVRYLSCMNNVADDLRDLGLISSADRLKVRTCATKAGSL</sequence>
<dbReference type="CDD" id="cd04818">
    <property type="entry name" value="PA_subtilisin_1"/>
    <property type="match status" value="1"/>
</dbReference>
<evidence type="ECO:0000313" key="4">
    <source>
        <dbReference type="Proteomes" id="UP000051254"/>
    </source>
</evidence>
<evidence type="ECO:0000259" key="2">
    <source>
        <dbReference type="Pfam" id="PF02225"/>
    </source>
</evidence>
<protein>
    <recommendedName>
        <fullName evidence="2">PA domain-containing protein</fullName>
    </recommendedName>
</protein>
<evidence type="ECO:0000256" key="1">
    <source>
        <dbReference type="SAM" id="SignalP"/>
    </source>
</evidence>
<dbReference type="Proteomes" id="UP000051254">
    <property type="component" value="Unassembled WGS sequence"/>
</dbReference>
<dbReference type="Gene3D" id="3.50.30.30">
    <property type="match status" value="1"/>
</dbReference>
<feature type="chain" id="PRO_5006392923" description="PA domain-containing protein" evidence="1">
    <location>
        <begin position="22"/>
        <end position="559"/>
    </location>
</feature>
<proteinExistence type="predicted"/>
<dbReference type="SUPFAM" id="SSF55486">
    <property type="entry name" value="Metalloproteases ('zincins'), catalytic domain"/>
    <property type="match status" value="1"/>
</dbReference>
<gene>
    <name evidence="3" type="ORF">ABB25_02970</name>
</gene>
<accession>A0A0R0BRL2</accession>
<evidence type="ECO:0000313" key="3">
    <source>
        <dbReference type="EMBL" id="KRG59545.1"/>
    </source>
</evidence>
<feature type="domain" description="PA" evidence="2">
    <location>
        <begin position="304"/>
        <end position="397"/>
    </location>
</feature>
<dbReference type="RefSeq" id="WP_057663509.1">
    <property type="nucleotide sequence ID" value="NZ_LDJH01000006.1"/>
</dbReference>
<dbReference type="PATRIC" id="fig|266128.3.peg.2256"/>
<dbReference type="InterPro" id="IPR003137">
    <property type="entry name" value="PA_domain"/>
</dbReference>
<keyword evidence="4" id="KW-1185">Reference proteome</keyword>
<keyword evidence="1" id="KW-0732">Signal</keyword>
<dbReference type="Pfam" id="PF02225">
    <property type="entry name" value="PA"/>
    <property type="match status" value="1"/>
</dbReference>
<dbReference type="STRING" id="266128.ABB25_02970"/>
<name>A0A0R0BRL2_9GAMM</name>
<dbReference type="EMBL" id="LDJH01000006">
    <property type="protein sequence ID" value="KRG59545.1"/>
    <property type="molecule type" value="Genomic_DNA"/>
</dbReference>
<comment type="caution">
    <text evidence="3">The sequence shown here is derived from an EMBL/GenBank/DDBJ whole genome shotgun (WGS) entry which is preliminary data.</text>
</comment>
<dbReference type="SUPFAM" id="SSF52025">
    <property type="entry name" value="PA domain"/>
    <property type="match status" value="1"/>
</dbReference>
<reference evidence="3 4" key="1">
    <citation type="submission" date="2015-05" db="EMBL/GenBank/DDBJ databases">
        <title>Genome sequencing and analysis of members of genus Stenotrophomonas.</title>
        <authorList>
            <person name="Patil P.P."/>
            <person name="Midha S."/>
            <person name="Patil P.B."/>
        </authorList>
    </citation>
    <scope>NUCLEOTIDE SEQUENCE [LARGE SCALE GENOMIC DNA]</scope>
    <source>
        <strain evidence="3 4">DSM 17805</strain>
    </source>
</reference>
<organism evidence="3 4">
    <name type="scientific">Stenotrophomonas koreensis</name>
    <dbReference type="NCBI Taxonomy" id="266128"/>
    <lineage>
        <taxon>Bacteria</taxon>
        <taxon>Pseudomonadati</taxon>
        <taxon>Pseudomonadota</taxon>
        <taxon>Gammaproteobacteria</taxon>
        <taxon>Lysobacterales</taxon>
        <taxon>Lysobacteraceae</taxon>
        <taxon>Stenotrophomonas</taxon>
    </lineage>
</organism>
<dbReference type="OrthoDB" id="614750at2"/>
<feature type="signal peptide" evidence="1">
    <location>
        <begin position="1"/>
        <end position="21"/>
    </location>
</feature>